<dbReference type="EnsemblProtists" id="EKX50999">
    <property type="protein sequence ID" value="EKX50999"/>
    <property type="gene ID" value="GUITHDRAFT_103588"/>
</dbReference>
<dbReference type="RefSeq" id="XP_005837979.1">
    <property type="nucleotide sequence ID" value="XM_005837922.1"/>
</dbReference>
<dbReference type="PANTHER" id="PTHR16110">
    <property type="entry name" value="TBC1 DOMAIN FAMILY MEMBER 19"/>
    <property type="match status" value="1"/>
</dbReference>
<evidence type="ECO:0000313" key="2">
    <source>
        <dbReference type="EMBL" id="EKX50999.1"/>
    </source>
</evidence>
<accession>L1JRR8</accession>
<dbReference type="PaxDb" id="55529-EKX50999"/>
<dbReference type="SUPFAM" id="SSF47923">
    <property type="entry name" value="Ypt/Rab-GAP domain of gyp1p"/>
    <property type="match status" value="2"/>
</dbReference>
<dbReference type="GeneID" id="17307647"/>
<dbReference type="InterPro" id="IPR042507">
    <property type="entry name" value="TBC1D19"/>
</dbReference>
<dbReference type="HOGENOM" id="CLU_037252_1_0_1"/>
<reference evidence="2 4" key="1">
    <citation type="journal article" date="2012" name="Nature">
        <title>Algal genomes reveal evolutionary mosaicism and the fate of nucleomorphs.</title>
        <authorList>
            <consortium name="DOE Joint Genome Institute"/>
            <person name="Curtis B.A."/>
            <person name="Tanifuji G."/>
            <person name="Burki F."/>
            <person name="Gruber A."/>
            <person name="Irimia M."/>
            <person name="Maruyama S."/>
            <person name="Arias M.C."/>
            <person name="Ball S.G."/>
            <person name="Gile G.H."/>
            <person name="Hirakawa Y."/>
            <person name="Hopkins J.F."/>
            <person name="Kuo A."/>
            <person name="Rensing S.A."/>
            <person name="Schmutz J."/>
            <person name="Symeonidi A."/>
            <person name="Elias M."/>
            <person name="Eveleigh R.J."/>
            <person name="Herman E.K."/>
            <person name="Klute M.J."/>
            <person name="Nakayama T."/>
            <person name="Obornik M."/>
            <person name="Reyes-Prieto A."/>
            <person name="Armbrust E.V."/>
            <person name="Aves S.J."/>
            <person name="Beiko R.G."/>
            <person name="Coutinho P."/>
            <person name="Dacks J.B."/>
            <person name="Durnford D.G."/>
            <person name="Fast N.M."/>
            <person name="Green B.R."/>
            <person name="Grisdale C.J."/>
            <person name="Hempel F."/>
            <person name="Henrissat B."/>
            <person name="Hoppner M.P."/>
            <person name="Ishida K."/>
            <person name="Kim E."/>
            <person name="Koreny L."/>
            <person name="Kroth P.G."/>
            <person name="Liu Y."/>
            <person name="Malik S.B."/>
            <person name="Maier U.G."/>
            <person name="McRose D."/>
            <person name="Mock T."/>
            <person name="Neilson J.A."/>
            <person name="Onodera N.T."/>
            <person name="Poole A.M."/>
            <person name="Pritham E.J."/>
            <person name="Richards T.A."/>
            <person name="Rocap G."/>
            <person name="Roy S.W."/>
            <person name="Sarai C."/>
            <person name="Schaack S."/>
            <person name="Shirato S."/>
            <person name="Slamovits C.H."/>
            <person name="Spencer D.F."/>
            <person name="Suzuki S."/>
            <person name="Worden A.Z."/>
            <person name="Zauner S."/>
            <person name="Barry K."/>
            <person name="Bell C."/>
            <person name="Bharti A.K."/>
            <person name="Crow J.A."/>
            <person name="Grimwood J."/>
            <person name="Kramer R."/>
            <person name="Lindquist E."/>
            <person name="Lucas S."/>
            <person name="Salamov A."/>
            <person name="McFadden G.I."/>
            <person name="Lane C.E."/>
            <person name="Keeling P.J."/>
            <person name="Gray M.W."/>
            <person name="Grigoriev I.V."/>
            <person name="Archibald J.M."/>
        </authorList>
    </citation>
    <scope>NUCLEOTIDE SEQUENCE</scope>
    <source>
        <strain evidence="2 4">CCMP2712</strain>
    </source>
</reference>
<dbReference type="STRING" id="905079.L1JRR8"/>
<dbReference type="Proteomes" id="UP000011087">
    <property type="component" value="Unassembled WGS sequence"/>
</dbReference>
<reference evidence="3" key="3">
    <citation type="submission" date="2015-06" db="UniProtKB">
        <authorList>
            <consortium name="EnsemblProtists"/>
        </authorList>
    </citation>
    <scope>IDENTIFICATION</scope>
</reference>
<dbReference type="OrthoDB" id="10249775at2759"/>
<evidence type="ECO:0000259" key="1">
    <source>
        <dbReference type="PROSITE" id="PS50086"/>
    </source>
</evidence>
<dbReference type="eggNOG" id="ENOG502QSFR">
    <property type="taxonomic scope" value="Eukaryota"/>
</dbReference>
<feature type="domain" description="Rab-GAP TBC" evidence="1">
    <location>
        <begin position="233"/>
        <end position="449"/>
    </location>
</feature>
<proteinExistence type="predicted"/>
<dbReference type="PANTHER" id="PTHR16110:SF1">
    <property type="entry name" value="TBC1 DOMAIN FAMILY MEMBER 19"/>
    <property type="match status" value="1"/>
</dbReference>
<evidence type="ECO:0000313" key="4">
    <source>
        <dbReference type="Proteomes" id="UP000011087"/>
    </source>
</evidence>
<dbReference type="Pfam" id="PF00566">
    <property type="entry name" value="RabGAP-TBC"/>
    <property type="match status" value="1"/>
</dbReference>
<name>L1JRR8_GUITC</name>
<dbReference type="PROSITE" id="PS50086">
    <property type="entry name" value="TBC_RABGAP"/>
    <property type="match status" value="1"/>
</dbReference>
<dbReference type="SMART" id="SM00164">
    <property type="entry name" value="TBC"/>
    <property type="match status" value="1"/>
</dbReference>
<sequence length="516" mass="59123">MTGNAEVWAIKRRVKEELVRRATNNHGNGLKGMAAIASEVEGILEETGMGVRLKNVIYNLHRTAPKHALFPSPGLSASETYVADKLDFVERAKLKWEKRIRQELDAMAAELDVPLQRLHKDEPPKLPTDDQAIRFVYDDNDLLDVLSNIVNQNNQPMGIKNSIPDWGLIKVELEVKDLDQTREVFKELDPSTGRHLGVDDEQRPQLLEERVKAIKRALEIGYIPMLRHLAKRGIPQALRPAVWKTILNVSIEDQEQVYIEQLQTSLRQWDLVTDELFRLDVTITSNDDDYFVFEETLSETMALFSRDSWLVKNAAVRSQANEKFLDEQQRESAVFPPCGIVPFRGIVMYATPLCYQYINTTELYYVFRSLYAQYCCRLHTVTSDTGDIMQLARQFESLLQETNTLLYHHILSKGVHPLKLAFNWIVFVFAGYLDVDQVLTVWDRILAWDSLLLVPVIAASIISFREKRLMECNTLEEMQDVLSDGSKLKVILLLQLYLFGDTVARLQEAQGEGKGI</sequence>
<dbReference type="InterPro" id="IPR000195">
    <property type="entry name" value="Rab-GAP-TBC_dom"/>
</dbReference>
<keyword evidence="4" id="KW-1185">Reference proteome</keyword>
<dbReference type="OMA" id="VFKWIMR"/>
<evidence type="ECO:0000313" key="3">
    <source>
        <dbReference type="EnsemblProtists" id="EKX50999"/>
    </source>
</evidence>
<gene>
    <name evidence="2" type="ORF">GUITHDRAFT_103588</name>
</gene>
<dbReference type="InterPro" id="IPR035969">
    <property type="entry name" value="Rab-GAP_TBC_sf"/>
</dbReference>
<dbReference type="Gene3D" id="1.10.472.80">
    <property type="entry name" value="Ypt/Rab-GAP domain of gyp1p, domain 3"/>
    <property type="match status" value="1"/>
</dbReference>
<protein>
    <recommendedName>
        <fullName evidence="1">Rab-GAP TBC domain-containing protein</fullName>
    </recommendedName>
</protein>
<dbReference type="EMBL" id="JH992977">
    <property type="protein sequence ID" value="EKX50999.1"/>
    <property type="molecule type" value="Genomic_DNA"/>
</dbReference>
<organism evidence="2">
    <name type="scientific">Guillardia theta (strain CCMP2712)</name>
    <name type="common">Cryptophyte</name>
    <dbReference type="NCBI Taxonomy" id="905079"/>
    <lineage>
        <taxon>Eukaryota</taxon>
        <taxon>Cryptophyceae</taxon>
        <taxon>Pyrenomonadales</taxon>
        <taxon>Geminigeraceae</taxon>
        <taxon>Guillardia</taxon>
    </lineage>
</organism>
<reference evidence="4" key="2">
    <citation type="submission" date="2012-11" db="EMBL/GenBank/DDBJ databases">
        <authorList>
            <person name="Kuo A."/>
            <person name="Curtis B.A."/>
            <person name="Tanifuji G."/>
            <person name="Burki F."/>
            <person name="Gruber A."/>
            <person name="Irimia M."/>
            <person name="Maruyama S."/>
            <person name="Arias M.C."/>
            <person name="Ball S.G."/>
            <person name="Gile G.H."/>
            <person name="Hirakawa Y."/>
            <person name="Hopkins J.F."/>
            <person name="Rensing S.A."/>
            <person name="Schmutz J."/>
            <person name="Symeonidi A."/>
            <person name="Elias M."/>
            <person name="Eveleigh R.J."/>
            <person name="Herman E.K."/>
            <person name="Klute M.J."/>
            <person name="Nakayama T."/>
            <person name="Obornik M."/>
            <person name="Reyes-Prieto A."/>
            <person name="Armbrust E.V."/>
            <person name="Aves S.J."/>
            <person name="Beiko R.G."/>
            <person name="Coutinho P."/>
            <person name="Dacks J.B."/>
            <person name="Durnford D.G."/>
            <person name="Fast N.M."/>
            <person name="Green B.R."/>
            <person name="Grisdale C."/>
            <person name="Hempe F."/>
            <person name="Henrissat B."/>
            <person name="Hoppner M.P."/>
            <person name="Ishida K.-I."/>
            <person name="Kim E."/>
            <person name="Koreny L."/>
            <person name="Kroth P.G."/>
            <person name="Liu Y."/>
            <person name="Malik S.-B."/>
            <person name="Maier U.G."/>
            <person name="McRose D."/>
            <person name="Mock T."/>
            <person name="Neilson J.A."/>
            <person name="Onodera N.T."/>
            <person name="Poole A.M."/>
            <person name="Pritham E.J."/>
            <person name="Richards T.A."/>
            <person name="Rocap G."/>
            <person name="Roy S.W."/>
            <person name="Sarai C."/>
            <person name="Schaack S."/>
            <person name="Shirato S."/>
            <person name="Slamovits C.H."/>
            <person name="Spencer D.F."/>
            <person name="Suzuki S."/>
            <person name="Worden A.Z."/>
            <person name="Zauner S."/>
            <person name="Barry K."/>
            <person name="Bell C."/>
            <person name="Bharti A.K."/>
            <person name="Crow J.A."/>
            <person name="Grimwood J."/>
            <person name="Kramer R."/>
            <person name="Lindquist E."/>
            <person name="Lucas S."/>
            <person name="Salamov A."/>
            <person name="McFadden G.I."/>
            <person name="Lane C.E."/>
            <person name="Keeling P.J."/>
            <person name="Gray M.W."/>
            <person name="Grigoriev I.V."/>
            <person name="Archibald J.M."/>
        </authorList>
    </citation>
    <scope>NUCLEOTIDE SEQUENCE</scope>
    <source>
        <strain evidence="4">CCMP2712</strain>
    </source>
</reference>
<dbReference type="KEGG" id="gtt:GUITHDRAFT_103588"/>
<dbReference type="AlphaFoldDB" id="L1JRR8"/>